<feature type="transmembrane region" description="Helical" evidence="8">
    <location>
        <begin position="7"/>
        <end position="30"/>
    </location>
</feature>
<evidence type="ECO:0000256" key="1">
    <source>
        <dbReference type="ARBA" id="ARBA00000085"/>
    </source>
</evidence>
<dbReference type="SMART" id="SM00387">
    <property type="entry name" value="HATPase_c"/>
    <property type="match status" value="1"/>
</dbReference>
<evidence type="ECO:0000256" key="8">
    <source>
        <dbReference type="SAM" id="Phobius"/>
    </source>
</evidence>
<dbReference type="Pfam" id="PF02518">
    <property type="entry name" value="HATPase_c"/>
    <property type="match status" value="1"/>
</dbReference>
<comment type="catalytic activity">
    <reaction evidence="1">
        <text>ATP + protein L-histidine = ADP + protein N-phospho-L-histidine.</text>
        <dbReference type="EC" id="2.7.13.3"/>
    </reaction>
</comment>
<feature type="transmembrane region" description="Helical" evidence="8">
    <location>
        <begin position="129"/>
        <end position="152"/>
    </location>
</feature>
<feature type="domain" description="Histidine kinase" evidence="9">
    <location>
        <begin position="219"/>
        <end position="424"/>
    </location>
</feature>
<name>A0A238ZDC1_9BACT</name>
<dbReference type="Proteomes" id="UP000198310">
    <property type="component" value="Unassembled WGS sequence"/>
</dbReference>
<dbReference type="EC" id="2.7.13.3" evidence="2"/>
<protein>
    <recommendedName>
        <fullName evidence="2">histidine kinase</fullName>
        <ecNumber evidence="2">2.7.13.3</ecNumber>
    </recommendedName>
</protein>
<dbReference type="EMBL" id="FZNS01000007">
    <property type="protein sequence ID" value="SNR81525.1"/>
    <property type="molecule type" value="Genomic_DNA"/>
</dbReference>
<dbReference type="InterPro" id="IPR036890">
    <property type="entry name" value="HATPase_C_sf"/>
</dbReference>
<evidence type="ECO:0000256" key="4">
    <source>
        <dbReference type="ARBA" id="ARBA00022679"/>
    </source>
</evidence>
<dbReference type="Gene3D" id="3.30.565.10">
    <property type="entry name" value="Histidine kinase-like ATPase, C-terminal domain"/>
    <property type="match status" value="1"/>
</dbReference>
<evidence type="ECO:0000256" key="3">
    <source>
        <dbReference type="ARBA" id="ARBA00022553"/>
    </source>
</evidence>
<dbReference type="PANTHER" id="PTHR45436">
    <property type="entry name" value="SENSOR HISTIDINE KINASE YKOH"/>
    <property type="match status" value="1"/>
</dbReference>
<keyword evidence="6 10" id="KW-0418">Kinase</keyword>
<gene>
    <name evidence="10" type="ORF">SAMN06269173_107143</name>
</gene>
<dbReference type="CDD" id="cd00082">
    <property type="entry name" value="HisKA"/>
    <property type="match status" value="1"/>
</dbReference>
<dbReference type="PANTHER" id="PTHR45436:SF5">
    <property type="entry name" value="SENSOR HISTIDINE KINASE TRCS"/>
    <property type="match status" value="1"/>
</dbReference>
<keyword evidence="4" id="KW-0808">Transferase</keyword>
<dbReference type="AlphaFoldDB" id="A0A238ZDC1"/>
<keyword evidence="5 8" id="KW-0812">Transmembrane</keyword>
<evidence type="ECO:0000259" key="9">
    <source>
        <dbReference type="PROSITE" id="PS50109"/>
    </source>
</evidence>
<dbReference type="SUPFAM" id="SSF47384">
    <property type="entry name" value="Homodimeric domain of signal transducing histidine kinase"/>
    <property type="match status" value="1"/>
</dbReference>
<dbReference type="SMART" id="SM00388">
    <property type="entry name" value="HisKA"/>
    <property type="match status" value="1"/>
</dbReference>
<evidence type="ECO:0000256" key="5">
    <source>
        <dbReference type="ARBA" id="ARBA00022692"/>
    </source>
</evidence>
<organism evidence="10 11">
    <name type="scientific">Hymenobacter mucosus</name>
    <dbReference type="NCBI Taxonomy" id="1411120"/>
    <lineage>
        <taxon>Bacteria</taxon>
        <taxon>Pseudomonadati</taxon>
        <taxon>Bacteroidota</taxon>
        <taxon>Cytophagia</taxon>
        <taxon>Cytophagales</taxon>
        <taxon>Hymenobacteraceae</taxon>
        <taxon>Hymenobacter</taxon>
    </lineage>
</organism>
<reference evidence="11" key="1">
    <citation type="submission" date="2017-06" db="EMBL/GenBank/DDBJ databases">
        <authorList>
            <person name="Varghese N."/>
            <person name="Submissions S."/>
        </authorList>
    </citation>
    <scope>NUCLEOTIDE SEQUENCE [LARGE SCALE GENOMIC DNA]</scope>
    <source>
        <strain evidence="11">DSM 28041</strain>
    </source>
</reference>
<dbReference type="InterPro" id="IPR005467">
    <property type="entry name" value="His_kinase_dom"/>
</dbReference>
<evidence type="ECO:0000313" key="11">
    <source>
        <dbReference type="Proteomes" id="UP000198310"/>
    </source>
</evidence>
<dbReference type="InterPro" id="IPR003594">
    <property type="entry name" value="HATPase_dom"/>
</dbReference>
<evidence type="ECO:0000256" key="7">
    <source>
        <dbReference type="ARBA" id="ARBA00022989"/>
    </source>
</evidence>
<keyword evidence="11" id="KW-1185">Reference proteome</keyword>
<sequence>MKLNYRYTIAYAVITFFVLSIGFAIVYAALSRSVTQTTIGKLRHLNEVVAAQLRSGRDYSRHPSRAHVQVQQVEGLTPANRGDQVQVRDEWDSTLQSMVTAVRLTTYPVVRGQYYIVTSKAVVVEPSDVYLTGLVLVFAWTFVFLLALVVILSEVISWRILKPFNAILRGIQRFQLGQPTTLRLEPSRTAEFNVLSDFLVTMTTRAQSDYQGLKEFSENASHELQTPIASIKAKIELLIDSDLSEKQLLMLTAMHDELERLAKINQSLTLLAKLEHFEMHPATLTDLSTLVSATEAAFADLAEMKGLRTVQHITPGVQVPLDAALAQLLLNNLLSNAIRHNLPNGEVRILLSTSALLIENTGNAPSTPVNELFGRFKKGNAALDSIGIGLAIVKRICELYGHQIEYTYADGWHRMRVVFAPVSA</sequence>
<dbReference type="RefSeq" id="WP_089333502.1">
    <property type="nucleotide sequence ID" value="NZ_FZNS01000007.1"/>
</dbReference>
<proteinExistence type="predicted"/>
<evidence type="ECO:0000256" key="6">
    <source>
        <dbReference type="ARBA" id="ARBA00022777"/>
    </source>
</evidence>
<dbReference type="InterPro" id="IPR036097">
    <property type="entry name" value="HisK_dim/P_sf"/>
</dbReference>
<keyword evidence="7 8" id="KW-1133">Transmembrane helix</keyword>
<evidence type="ECO:0000256" key="2">
    <source>
        <dbReference type="ARBA" id="ARBA00012438"/>
    </source>
</evidence>
<dbReference type="InterPro" id="IPR050428">
    <property type="entry name" value="TCS_sensor_his_kinase"/>
</dbReference>
<evidence type="ECO:0000313" key="10">
    <source>
        <dbReference type="EMBL" id="SNR81525.1"/>
    </source>
</evidence>
<accession>A0A238ZDC1</accession>
<keyword evidence="8" id="KW-0472">Membrane</keyword>
<dbReference type="GO" id="GO:0005886">
    <property type="term" value="C:plasma membrane"/>
    <property type="evidence" value="ECO:0007669"/>
    <property type="project" value="TreeGrafter"/>
</dbReference>
<dbReference type="GO" id="GO:0000155">
    <property type="term" value="F:phosphorelay sensor kinase activity"/>
    <property type="evidence" value="ECO:0007669"/>
    <property type="project" value="InterPro"/>
</dbReference>
<keyword evidence="3" id="KW-0597">Phosphoprotein</keyword>
<dbReference type="Pfam" id="PF00512">
    <property type="entry name" value="HisKA"/>
    <property type="match status" value="1"/>
</dbReference>
<dbReference type="SUPFAM" id="SSF55874">
    <property type="entry name" value="ATPase domain of HSP90 chaperone/DNA topoisomerase II/histidine kinase"/>
    <property type="match status" value="1"/>
</dbReference>
<dbReference type="Gene3D" id="1.10.287.130">
    <property type="match status" value="1"/>
</dbReference>
<dbReference type="PROSITE" id="PS50109">
    <property type="entry name" value="HIS_KIN"/>
    <property type="match status" value="1"/>
</dbReference>
<dbReference type="InterPro" id="IPR003661">
    <property type="entry name" value="HisK_dim/P_dom"/>
</dbReference>